<proteinExistence type="predicted"/>
<evidence type="ECO:0000256" key="2">
    <source>
        <dbReference type="ARBA" id="ARBA00022801"/>
    </source>
</evidence>
<dbReference type="PANTHER" id="PTHR30231">
    <property type="entry name" value="DNA POLYMERASE III SUBUNIT EPSILON"/>
    <property type="match status" value="1"/>
</dbReference>
<dbReference type="AlphaFoldDB" id="A0A328F8A3"/>
<feature type="domain" description="Exonuclease" evidence="4">
    <location>
        <begin position="21"/>
        <end position="183"/>
    </location>
</feature>
<dbReference type="InterPro" id="IPR036397">
    <property type="entry name" value="RNaseH_sf"/>
</dbReference>
<evidence type="ECO:0000256" key="3">
    <source>
        <dbReference type="ARBA" id="ARBA00022839"/>
    </source>
</evidence>
<dbReference type="InterPro" id="IPR013520">
    <property type="entry name" value="Ribonucl_H"/>
</dbReference>
<dbReference type="Pfam" id="PF12843">
    <property type="entry name" value="QSregVF_b"/>
    <property type="match status" value="1"/>
</dbReference>
<accession>A0A328F8A3</accession>
<organism evidence="5 6">
    <name type="scientific">Desulfobacter hydrogenophilus</name>
    <dbReference type="NCBI Taxonomy" id="2291"/>
    <lineage>
        <taxon>Bacteria</taxon>
        <taxon>Pseudomonadati</taxon>
        <taxon>Thermodesulfobacteriota</taxon>
        <taxon>Desulfobacteria</taxon>
        <taxon>Desulfobacterales</taxon>
        <taxon>Desulfobacteraceae</taxon>
        <taxon>Desulfobacter</taxon>
    </lineage>
</organism>
<dbReference type="GO" id="GO:0008408">
    <property type="term" value="F:3'-5' exonuclease activity"/>
    <property type="evidence" value="ECO:0007669"/>
    <property type="project" value="TreeGrafter"/>
</dbReference>
<dbReference type="Gene3D" id="3.30.420.10">
    <property type="entry name" value="Ribonuclease H-like superfamily/Ribonuclease H"/>
    <property type="match status" value="1"/>
</dbReference>
<dbReference type="Pfam" id="PF00929">
    <property type="entry name" value="RNase_T"/>
    <property type="match status" value="1"/>
</dbReference>
<evidence type="ECO:0000256" key="1">
    <source>
        <dbReference type="ARBA" id="ARBA00022722"/>
    </source>
</evidence>
<protein>
    <submittedName>
        <fullName evidence="5">3'-5' exonuclease</fullName>
    </submittedName>
</protein>
<dbReference type="SUPFAM" id="SSF53098">
    <property type="entry name" value="Ribonuclease H-like"/>
    <property type="match status" value="1"/>
</dbReference>
<dbReference type="Proteomes" id="UP000248798">
    <property type="component" value="Unassembled WGS sequence"/>
</dbReference>
<reference evidence="5 6" key="1">
    <citation type="submission" date="2018-06" db="EMBL/GenBank/DDBJ databases">
        <title>Complete Genome Sequence of Desulfobacter hydrogenophilus (DSM3380).</title>
        <authorList>
            <person name="Marietou A."/>
            <person name="Schreiber L."/>
            <person name="Marshall I."/>
            <person name="Jorgensen B."/>
        </authorList>
    </citation>
    <scope>NUCLEOTIDE SEQUENCE [LARGE SCALE GENOMIC DNA]</scope>
    <source>
        <strain evidence="5 6">DSM 3380</strain>
    </source>
</reference>
<name>A0A328F8A3_9BACT</name>
<dbReference type="InterPro" id="IPR012337">
    <property type="entry name" value="RNaseH-like_sf"/>
</dbReference>
<dbReference type="SMART" id="SM00479">
    <property type="entry name" value="EXOIII"/>
    <property type="match status" value="1"/>
</dbReference>
<gene>
    <name evidence="5" type="ORF">DO021_19100</name>
</gene>
<sequence length="247" mass="28258">MNIILLSIRSGFKIKIWSNPLFIFLDTETTGTAEKDRLCQLAYKTETGEIVNELFKPPLPIAIDAMCVHHITNEMVEDKPAFKDSPDCQKLAGLLSDGSNVLVAHNAKFDVDMLIKEGINPKKVVCSLKLARNLDPEGKIPKYNLQYLRYFLKINIQATAHDALGDILILEKLFERLLARMNKDFGPEAVENKMIEISSNPVLLSRMYFGKHKGQFFRDIPKDYLQWLSGTDLDEDMRFTVEHHLMM</sequence>
<dbReference type="CDD" id="cd06127">
    <property type="entry name" value="DEDDh"/>
    <property type="match status" value="1"/>
</dbReference>
<keyword evidence="2" id="KW-0378">Hydrolase</keyword>
<evidence type="ECO:0000313" key="5">
    <source>
        <dbReference type="EMBL" id="RAM00436.1"/>
    </source>
</evidence>
<evidence type="ECO:0000313" key="6">
    <source>
        <dbReference type="Proteomes" id="UP000248798"/>
    </source>
</evidence>
<keyword evidence="1" id="KW-0540">Nuclease</keyword>
<dbReference type="PANTHER" id="PTHR30231:SF4">
    <property type="entry name" value="PROTEIN NEN2"/>
    <property type="match status" value="1"/>
</dbReference>
<comment type="caution">
    <text evidence="5">The sequence shown here is derived from an EMBL/GenBank/DDBJ whole genome shotgun (WGS) entry which is preliminary data.</text>
</comment>
<dbReference type="InterPro" id="IPR024530">
    <property type="entry name" value="QSregVF_b"/>
</dbReference>
<dbReference type="EMBL" id="QLNI01000048">
    <property type="protein sequence ID" value="RAM00436.1"/>
    <property type="molecule type" value="Genomic_DNA"/>
</dbReference>
<evidence type="ECO:0000259" key="4">
    <source>
        <dbReference type="SMART" id="SM00479"/>
    </source>
</evidence>
<keyword evidence="3 5" id="KW-0269">Exonuclease</keyword>
<dbReference type="GO" id="GO:0003676">
    <property type="term" value="F:nucleic acid binding"/>
    <property type="evidence" value="ECO:0007669"/>
    <property type="project" value="InterPro"/>
</dbReference>
<dbReference type="GO" id="GO:0006259">
    <property type="term" value="P:DNA metabolic process"/>
    <property type="evidence" value="ECO:0007669"/>
    <property type="project" value="UniProtKB-ARBA"/>
</dbReference>